<feature type="domain" description="KH type-2" evidence="6">
    <location>
        <begin position="360"/>
        <end position="437"/>
    </location>
</feature>
<dbReference type="OrthoDB" id="8954335at2759"/>
<dbReference type="InterPro" id="IPR030388">
    <property type="entry name" value="G_ERA_dom"/>
</dbReference>
<dbReference type="GO" id="GO:0005525">
    <property type="term" value="F:GTP binding"/>
    <property type="evidence" value="ECO:0007669"/>
    <property type="project" value="UniProtKB-KW"/>
</dbReference>
<dbReference type="PANTHER" id="PTHR42698">
    <property type="entry name" value="GTPASE ERA"/>
    <property type="match status" value="1"/>
</dbReference>
<keyword evidence="8" id="KW-1185">Reference proteome</keyword>
<dbReference type="GO" id="GO:0043024">
    <property type="term" value="F:ribosomal small subunit binding"/>
    <property type="evidence" value="ECO:0007669"/>
    <property type="project" value="TreeGrafter"/>
</dbReference>
<dbReference type="CDD" id="cd22534">
    <property type="entry name" value="KH-II_Era"/>
    <property type="match status" value="1"/>
</dbReference>
<protein>
    <recommendedName>
        <fullName evidence="6">KH type-2 domain-containing protein</fullName>
    </recommendedName>
</protein>
<dbReference type="PROSITE" id="PS50823">
    <property type="entry name" value="KH_TYPE_2"/>
    <property type="match status" value="1"/>
</dbReference>
<dbReference type="Gene3D" id="3.30.300.20">
    <property type="match status" value="1"/>
</dbReference>
<dbReference type="InterPro" id="IPR027417">
    <property type="entry name" value="P-loop_NTPase"/>
</dbReference>
<proteinExistence type="inferred from homology"/>
<dbReference type="Pfam" id="PF01926">
    <property type="entry name" value="MMR_HSR1"/>
    <property type="match status" value="1"/>
</dbReference>
<dbReference type="HAMAP" id="MF_00367">
    <property type="entry name" value="GTPase_Era"/>
    <property type="match status" value="1"/>
</dbReference>
<evidence type="ECO:0000259" key="6">
    <source>
        <dbReference type="PROSITE" id="PS50823"/>
    </source>
</evidence>
<dbReference type="Proteomes" id="UP000007797">
    <property type="component" value="Unassembled WGS sequence"/>
</dbReference>
<sequence length="444" mass="50519">MISSITSKCCLESSFKSICKTLIQTNIITTHSTNLFSYRKDNTSNDLYIKRDYALIHRYEPKTLDPKKKELEDLKQKIVKQKEEDLITSPRQYQRVVRNYNITPPSIYEMETMTKEPKKVEGSKRLNVAVIGAPNAGKSSLVNTIIGEKICAVSSREHTTRDNIIGILTEDKTQLVFHDTPGIIKHFEMKGKIREFVNMAWSVVKEADVVLLVVDAGAHQSEFSPTVGSASSALTTTDTSHIVTLLESQMLDLLKEMKMIQQQQDDIDRVKEFILVLNKVDLIVRKEDLLRLISRLNEGSIFSDTFIISATNNIHVGDLKGSLLARAVEGDWEFDDESKTDQTEIFRASEIIKEKVYERMRQEIPYAVQQAMVGWTNFSNGDLRIDHDLIVQKDSHKSAILGAGGRTIKSIYLEAKKDLEKVFNRRVHLFLTVKVKKNIPLDDD</sequence>
<evidence type="ECO:0000256" key="3">
    <source>
        <dbReference type="ARBA" id="ARBA00022884"/>
    </source>
</evidence>
<dbReference type="InterPro" id="IPR004044">
    <property type="entry name" value="KH_dom_type_2"/>
</dbReference>
<dbReference type="Gene3D" id="3.40.50.300">
    <property type="entry name" value="P-loop containing nucleotide triphosphate hydrolases"/>
    <property type="match status" value="1"/>
</dbReference>
<dbReference type="SUPFAM" id="SSF54814">
    <property type="entry name" value="Prokaryotic type KH domain (KH-domain type II)"/>
    <property type="match status" value="1"/>
</dbReference>
<comment type="similarity">
    <text evidence="1">Belongs to the TRAFAC class TrmE-Era-EngA-EngB-Septin-like GTPase superfamily. Era GTPase family.</text>
</comment>
<dbReference type="InterPro" id="IPR009019">
    <property type="entry name" value="KH_sf_prok-type"/>
</dbReference>
<dbReference type="Pfam" id="PF07650">
    <property type="entry name" value="KH_2"/>
    <property type="match status" value="1"/>
</dbReference>
<dbReference type="InterPro" id="IPR005662">
    <property type="entry name" value="GTPase_Era-like"/>
</dbReference>
<dbReference type="EMBL" id="GL883009">
    <property type="protein sequence ID" value="EGG22455.1"/>
    <property type="molecule type" value="Genomic_DNA"/>
</dbReference>
<accession>F4PPZ2</accession>
<dbReference type="PANTHER" id="PTHR42698:SF1">
    <property type="entry name" value="GTPASE ERA, MITOCHONDRIAL"/>
    <property type="match status" value="1"/>
</dbReference>
<dbReference type="GO" id="GO:0019843">
    <property type="term" value="F:rRNA binding"/>
    <property type="evidence" value="ECO:0007669"/>
    <property type="project" value="TreeGrafter"/>
</dbReference>
<evidence type="ECO:0000313" key="8">
    <source>
        <dbReference type="Proteomes" id="UP000007797"/>
    </source>
</evidence>
<keyword evidence="3 5" id="KW-0694">RNA-binding</keyword>
<dbReference type="PRINTS" id="PR00326">
    <property type="entry name" value="GTP1OBG"/>
</dbReference>
<dbReference type="SUPFAM" id="SSF52540">
    <property type="entry name" value="P-loop containing nucleoside triphosphate hydrolases"/>
    <property type="match status" value="1"/>
</dbReference>
<keyword evidence="2" id="KW-0547">Nucleotide-binding</keyword>
<dbReference type="GeneID" id="14874580"/>
<organism evidence="7 8">
    <name type="scientific">Cavenderia fasciculata</name>
    <name type="common">Slime mold</name>
    <name type="synonym">Dictyostelium fasciculatum</name>
    <dbReference type="NCBI Taxonomy" id="261658"/>
    <lineage>
        <taxon>Eukaryota</taxon>
        <taxon>Amoebozoa</taxon>
        <taxon>Evosea</taxon>
        <taxon>Eumycetozoa</taxon>
        <taxon>Dictyostelia</taxon>
        <taxon>Acytosteliales</taxon>
        <taxon>Cavenderiaceae</taxon>
        <taxon>Cavenderia</taxon>
    </lineage>
</organism>
<dbReference type="AlphaFoldDB" id="F4PPZ2"/>
<keyword evidence="4" id="KW-0342">GTP-binding</keyword>
<reference evidence="8" key="1">
    <citation type="journal article" date="2011" name="Genome Res.">
        <title>Phylogeny-wide analysis of social amoeba genomes highlights ancient origins for complex intercellular communication.</title>
        <authorList>
            <person name="Heidel A.J."/>
            <person name="Lawal H.M."/>
            <person name="Felder M."/>
            <person name="Schilde C."/>
            <person name="Helps N.R."/>
            <person name="Tunggal B."/>
            <person name="Rivero F."/>
            <person name="John U."/>
            <person name="Schleicher M."/>
            <person name="Eichinger L."/>
            <person name="Platzer M."/>
            <person name="Noegel A.A."/>
            <person name="Schaap P."/>
            <person name="Gloeckner G."/>
        </authorList>
    </citation>
    <scope>NUCLEOTIDE SEQUENCE [LARGE SCALE GENOMIC DNA]</scope>
    <source>
        <strain evidence="8">SH3</strain>
    </source>
</reference>
<evidence type="ECO:0000256" key="2">
    <source>
        <dbReference type="ARBA" id="ARBA00022741"/>
    </source>
</evidence>
<dbReference type="InterPro" id="IPR006073">
    <property type="entry name" value="GTP-bd"/>
</dbReference>
<evidence type="ECO:0000256" key="4">
    <source>
        <dbReference type="ARBA" id="ARBA00023134"/>
    </source>
</evidence>
<name>F4PPZ2_CACFS</name>
<gene>
    <name evidence="7" type="ORF">DFA_04581</name>
</gene>
<dbReference type="NCBIfam" id="TIGR00231">
    <property type="entry name" value="small_GTP"/>
    <property type="match status" value="1"/>
</dbReference>
<dbReference type="GO" id="GO:0000028">
    <property type="term" value="P:ribosomal small subunit assembly"/>
    <property type="evidence" value="ECO:0007669"/>
    <property type="project" value="TreeGrafter"/>
</dbReference>
<evidence type="ECO:0000256" key="5">
    <source>
        <dbReference type="PROSITE-ProRule" id="PRU00118"/>
    </source>
</evidence>
<dbReference type="RefSeq" id="XP_004360306.1">
    <property type="nucleotide sequence ID" value="XM_004360249.1"/>
</dbReference>
<dbReference type="OMA" id="WAEVDVI"/>
<dbReference type="STRING" id="1054147.F4PPZ2"/>
<dbReference type="KEGG" id="dfa:DFA_04581"/>
<dbReference type="InterPro" id="IPR015946">
    <property type="entry name" value="KH_dom-like_a/b"/>
</dbReference>
<evidence type="ECO:0000313" key="7">
    <source>
        <dbReference type="EMBL" id="EGG22455.1"/>
    </source>
</evidence>
<dbReference type="CDD" id="cd04163">
    <property type="entry name" value="Era"/>
    <property type="match status" value="1"/>
</dbReference>
<evidence type="ECO:0000256" key="1">
    <source>
        <dbReference type="ARBA" id="ARBA00007921"/>
    </source>
</evidence>
<dbReference type="InterPro" id="IPR005225">
    <property type="entry name" value="Small_GTP-bd"/>
</dbReference>